<dbReference type="AlphaFoldDB" id="K6ZQB9"/>
<evidence type="ECO:0000313" key="2">
    <source>
        <dbReference type="Proteomes" id="UP000011864"/>
    </source>
</evidence>
<organism evidence="1 2">
    <name type="scientific">Paraglaciecola psychrophila 170</name>
    <dbReference type="NCBI Taxonomy" id="1129794"/>
    <lineage>
        <taxon>Bacteria</taxon>
        <taxon>Pseudomonadati</taxon>
        <taxon>Pseudomonadota</taxon>
        <taxon>Gammaproteobacteria</taxon>
        <taxon>Alteromonadales</taxon>
        <taxon>Alteromonadaceae</taxon>
        <taxon>Paraglaciecola</taxon>
    </lineage>
</organism>
<dbReference type="Pfam" id="PF06041">
    <property type="entry name" value="DUF924"/>
    <property type="match status" value="1"/>
</dbReference>
<reference evidence="1 2" key="1">
    <citation type="journal article" date="2013" name="Genome Announc.">
        <title>Complete Genome Sequence of Glaciecola psychrophila Strain 170T.</title>
        <authorList>
            <person name="Yin J."/>
            <person name="Chen J."/>
            <person name="Liu G."/>
            <person name="Yu Y."/>
            <person name="Song L."/>
            <person name="Wang X."/>
            <person name="Qu X."/>
        </authorList>
    </citation>
    <scope>NUCLEOTIDE SEQUENCE [LARGE SCALE GENOMIC DNA]</scope>
    <source>
        <strain evidence="1 2">170</strain>
    </source>
</reference>
<name>K6ZQB9_9ALTE</name>
<protein>
    <recommendedName>
        <fullName evidence="3">DUF924 domain-containing protein</fullName>
    </recommendedName>
</protein>
<dbReference type="PATRIC" id="fig|1129794.4.peg.3352"/>
<proteinExistence type="predicted"/>
<dbReference type="HOGENOM" id="CLU_065010_2_0_6"/>
<dbReference type="Gene3D" id="1.25.40.10">
    <property type="entry name" value="Tetratricopeptide repeat domain"/>
    <property type="match status" value="1"/>
</dbReference>
<dbReference type="Gene3D" id="1.20.58.320">
    <property type="entry name" value="TPR-like"/>
    <property type="match status" value="1"/>
</dbReference>
<dbReference type="InterPro" id="IPR011990">
    <property type="entry name" value="TPR-like_helical_dom_sf"/>
</dbReference>
<evidence type="ECO:0008006" key="3">
    <source>
        <dbReference type="Google" id="ProtNLM"/>
    </source>
</evidence>
<dbReference type="InterPro" id="IPR010323">
    <property type="entry name" value="DUF924"/>
</dbReference>
<dbReference type="eggNOG" id="COG3803">
    <property type="taxonomic scope" value="Bacteria"/>
</dbReference>
<dbReference type="KEGG" id="gps:C427_3372"/>
<sequence>MTSQDIITFWFEKIESCKWWSKDHYFDDLIKKRFSDIHRAAKCCELSDWRKTAQGRLAEIIVLDQFSRNMFRNSALSFTADPLALALAQEAISVGADAELNQGQRSFLFMPFMHSESLIIHGAAVKLYTDNGSQYSLDFEIKHRIIIAEFGRYPHRNSILSRTSTQVELEFLTQDNSSF</sequence>
<dbReference type="Proteomes" id="UP000011864">
    <property type="component" value="Chromosome"/>
</dbReference>
<dbReference type="EMBL" id="CP003837">
    <property type="protein sequence ID" value="AGH45481.1"/>
    <property type="molecule type" value="Genomic_DNA"/>
</dbReference>
<dbReference type="OrthoDB" id="7593450at2"/>
<dbReference type="STRING" id="1129794.C427_3372"/>
<keyword evidence="2" id="KW-1185">Reference proteome</keyword>
<accession>K6ZQB9</accession>
<gene>
    <name evidence="1" type="ORF">C427_3372</name>
</gene>
<dbReference type="SUPFAM" id="SSF48452">
    <property type="entry name" value="TPR-like"/>
    <property type="match status" value="1"/>
</dbReference>
<dbReference type="RefSeq" id="WP_007638809.1">
    <property type="nucleotide sequence ID" value="NC_020514.1"/>
</dbReference>
<evidence type="ECO:0000313" key="1">
    <source>
        <dbReference type="EMBL" id="AGH45481.1"/>
    </source>
</evidence>